<dbReference type="AlphaFoldDB" id="A0AB94IAA3"/>
<evidence type="ECO:0000313" key="2">
    <source>
        <dbReference type="Proteomes" id="UP000506160"/>
    </source>
</evidence>
<protein>
    <submittedName>
        <fullName evidence="1">Uncharacterized protein</fullName>
    </submittedName>
</protein>
<gene>
    <name evidence="1" type="ORF">O970_09330</name>
</gene>
<proteinExistence type="predicted"/>
<reference evidence="1 2" key="1">
    <citation type="journal article" date="2014" name="Appl. Environ. Microbiol.">
        <title>Genomic features of a bumble bee symbiont reflect its host environment.</title>
        <authorList>
            <person name="Martinson V.G."/>
            <person name="Magoc T."/>
            <person name="Koch H."/>
            <person name="Salzberg S.L."/>
            <person name="Moran N.A."/>
        </authorList>
    </citation>
    <scope>NUCLEOTIDE SEQUENCE [LARGE SCALE GENOMIC DNA]</scope>
    <source>
        <strain evidence="1 2">Bimp</strain>
    </source>
</reference>
<comment type="caution">
    <text evidence="1">The sequence shown here is derived from an EMBL/GenBank/DDBJ whole genome shotgun (WGS) entry which is preliminary data.</text>
</comment>
<accession>A0AB94IAA3</accession>
<keyword evidence="2" id="KW-1185">Reference proteome</keyword>
<name>A0AB94IAA3_9GAMM</name>
<sequence length="335" mass="40519">MKFIKYILIILFLTPSISYPMIYRIYNGTIGENKVEFYFYDDNGVFLVDKEHQVKRFSLIREPNDTFHFRTYSPDSFKETLDKIYIENFDISAFSHKKENYQYLTGYTLNGERINLHKTFEYDEIDKDTWQEVEFNNIEFLQEESSKDFYFKMMISKPKESIADITGIKIYRKHDGKLIQTITDIKECDFLSYRNIVTHKNFDFNFDGDNNDFYLVKDRYQGFNTTAEYYVFDKKQQQFVKLNLEGKDFRFDYEEKTASSHKYCPGKKENDEISLIDTFKYIGNNRYKRIETKCTYKKGGYMNDNGKYEYEQERVCKPKERTDCRNYIDNNDYDD</sequence>
<evidence type="ECO:0000313" key="1">
    <source>
        <dbReference type="EMBL" id="TEA26310.1"/>
    </source>
</evidence>
<organism evidence="1 2">
    <name type="scientific">Candidatus Schmidhempelia bombi str. Bimp</name>
    <dbReference type="NCBI Taxonomy" id="1387197"/>
    <lineage>
        <taxon>Bacteria</taxon>
        <taxon>Pseudomonadati</taxon>
        <taxon>Pseudomonadota</taxon>
        <taxon>Gammaproteobacteria</taxon>
        <taxon>Orbales</taxon>
        <taxon>Orbaceae</taxon>
        <taxon>Candidatus Schmidhempelia</taxon>
    </lineage>
</organism>
<dbReference type="RefSeq" id="WP_065573935.1">
    <property type="nucleotide sequence ID" value="NZ_AWGA01000118.1"/>
</dbReference>
<dbReference type="Proteomes" id="UP000506160">
    <property type="component" value="Unassembled WGS sequence"/>
</dbReference>
<dbReference type="EMBL" id="AWGA01000118">
    <property type="protein sequence ID" value="TEA26310.1"/>
    <property type="molecule type" value="Genomic_DNA"/>
</dbReference>